<dbReference type="InParanoid" id="A0A6P8IBY7"/>
<feature type="region of interest" description="Disordered" evidence="4">
    <location>
        <begin position="129"/>
        <end position="194"/>
    </location>
</feature>
<dbReference type="KEGG" id="aten:116300237"/>
<organism evidence="8 9">
    <name type="scientific">Actinia tenebrosa</name>
    <name type="common">Australian red waratah sea anemone</name>
    <dbReference type="NCBI Taxonomy" id="6105"/>
    <lineage>
        <taxon>Eukaryota</taxon>
        <taxon>Metazoa</taxon>
        <taxon>Cnidaria</taxon>
        <taxon>Anthozoa</taxon>
        <taxon>Hexacorallia</taxon>
        <taxon>Actiniaria</taxon>
        <taxon>Actiniidae</taxon>
        <taxon>Actinia</taxon>
    </lineage>
</organism>
<keyword evidence="2 5" id="KW-0472">Membrane</keyword>
<name>A0A6P8IBY7_ACTTE</name>
<evidence type="ECO:0000256" key="1">
    <source>
        <dbReference type="ARBA" id="ARBA00004370"/>
    </source>
</evidence>
<dbReference type="GO" id="GO:0031410">
    <property type="term" value="C:cytoplasmic vesicle"/>
    <property type="evidence" value="ECO:0007669"/>
    <property type="project" value="TreeGrafter"/>
</dbReference>
<evidence type="ECO:0000313" key="9">
    <source>
        <dbReference type="RefSeq" id="XP_031564921.1"/>
    </source>
</evidence>
<keyword evidence="6" id="KW-0732">Signal</keyword>
<evidence type="ECO:0000256" key="2">
    <source>
        <dbReference type="ARBA" id="ARBA00023136"/>
    </source>
</evidence>
<feature type="region of interest" description="Disordered" evidence="4">
    <location>
        <begin position="208"/>
        <end position="253"/>
    </location>
</feature>
<dbReference type="GO" id="GO:0016020">
    <property type="term" value="C:membrane"/>
    <property type="evidence" value="ECO:0007669"/>
    <property type="project" value="UniProtKB-SubCell"/>
</dbReference>
<protein>
    <submittedName>
        <fullName evidence="9">Uncharacterized protein LOC116300237</fullName>
    </submittedName>
</protein>
<dbReference type="InterPro" id="IPR029865">
    <property type="entry name" value="KIAA0319-like"/>
</dbReference>
<evidence type="ECO:0000256" key="6">
    <source>
        <dbReference type="SAM" id="SignalP"/>
    </source>
</evidence>
<accession>A0A6P8IBY7</accession>
<evidence type="ECO:0000256" key="5">
    <source>
        <dbReference type="SAM" id="Phobius"/>
    </source>
</evidence>
<feature type="compositionally biased region" description="Polar residues" evidence="4">
    <location>
        <begin position="132"/>
        <end position="142"/>
    </location>
</feature>
<proteinExistence type="predicted"/>
<feature type="compositionally biased region" description="Polar residues" evidence="4">
    <location>
        <begin position="172"/>
        <end position="187"/>
    </location>
</feature>
<comment type="subcellular location">
    <subcellularLocation>
        <location evidence="1">Membrane</location>
    </subcellularLocation>
</comment>
<reference evidence="9" key="1">
    <citation type="submission" date="2025-08" db="UniProtKB">
        <authorList>
            <consortium name="RefSeq"/>
        </authorList>
    </citation>
    <scope>IDENTIFICATION</scope>
    <source>
        <tissue evidence="9">Tentacle</tissue>
    </source>
</reference>
<gene>
    <name evidence="9" type="primary">LOC116300237</name>
</gene>
<feature type="transmembrane region" description="Helical" evidence="5">
    <location>
        <begin position="306"/>
        <end position="328"/>
    </location>
</feature>
<dbReference type="InterPro" id="IPR013980">
    <property type="entry name" value="MANSC_dom"/>
</dbReference>
<feature type="domain" description="MANSC" evidence="7">
    <location>
        <begin position="38"/>
        <end position="122"/>
    </location>
</feature>
<evidence type="ECO:0000256" key="4">
    <source>
        <dbReference type="SAM" id="MobiDB-lite"/>
    </source>
</evidence>
<keyword evidence="5" id="KW-0812">Transmembrane</keyword>
<evidence type="ECO:0000256" key="3">
    <source>
        <dbReference type="ARBA" id="ARBA00023180"/>
    </source>
</evidence>
<feature type="compositionally biased region" description="Polar residues" evidence="4">
    <location>
        <begin position="237"/>
        <end position="248"/>
    </location>
</feature>
<feature type="compositionally biased region" description="Basic and acidic residues" evidence="4">
    <location>
        <begin position="145"/>
        <end position="161"/>
    </location>
</feature>
<dbReference type="Proteomes" id="UP000515163">
    <property type="component" value="Unplaced"/>
</dbReference>
<evidence type="ECO:0000313" key="8">
    <source>
        <dbReference type="Proteomes" id="UP000515163"/>
    </source>
</evidence>
<dbReference type="AlphaFoldDB" id="A0A6P8IBY7"/>
<dbReference type="OrthoDB" id="5964257at2759"/>
<evidence type="ECO:0000259" key="7">
    <source>
        <dbReference type="Pfam" id="PF23597"/>
    </source>
</evidence>
<keyword evidence="3" id="KW-0325">Glycoprotein</keyword>
<feature type="chain" id="PRO_5027574674" evidence="6">
    <location>
        <begin position="24"/>
        <end position="350"/>
    </location>
</feature>
<keyword evidence="5" id="KW-1133">Transmembrane helix</keyword>
<sequence>MKPLFQRVFVFLFMVCLFTPTESRGDWTPEFLSQTMRKRCILGKIERDVTFLHGTDSGDFQKLGKVADMEVCVLLCCEMDNCEAAFMADRNCYAVKCHSQEHCVTAPAQKNKWHPSVVFVKKISQSNKDKATQTAHALSKQNGPAKEHAPKEMSAEHKDFKFQVGQSKVGKESQTAQAQNNLSGTSKEQTKKKTSAVQKNINFYVDQSKVKESHTAQAQDKQSKTSKVHVQKEKPAAQNNIKNSQIPESSDDVESNGIMNSMNIPVNGKPSVVRLDEEETKTKTIPLDKRKMEKRDEMFKKSKNSLITAAVLTCSMAVVLSGIAVIAARIRKKQESHQDSQYSEVPTAEK</sequence>
<dbReference type="PANTHER" id="PTHR46182:SF2">
    <property type="entry name" value="FI19480P1"/>
    <property type="match status" value="1"/>
</dbReference>
<feature type="signal peptide" evidence="6">
    <location>
        <begin position="1"/>
        <end position="23"/>
    </location>
</feature>
<keyword evidence="8" id="KW-1185">Reference proteome</keyword>
<dbReference type="GO" id="GO:0001764">
    <property type="term" value="P:neuron migration"/>
    <property type="evidence" value="ECO:0007669"/>
    <property type="project" value="TreeGrafter"/>
</dbReference>
<dbReference type="GeneID" id="116300237"/>
<dbReference type="Pfam" id="PF23597">
    <property type="entry name" value="KIAA0319_N"/>
    <property type="match status" value="1"/>
</dbReference>
<dbReference type="RefSeq" id="XP_031564921.1">
    <property type="nucleotide sequence ID" value="XM_031709061.1"/>
</dbReference>
<dbReference type="PANTHER" id="PTHR46182">
    <property type="entry name" value="FI19480P1"/>
    <property type="match status" value="1"/>
</dbReference>